<dbReference type="SUPFAM" id="SSF51735">
    <property type="entry name" value="NAD(P)-binding Rossmann-fold domains"/>
    <property type="match status" value="1"/>
</dbReference>
<dbReference type="Pfam" id="PF13607">
    <property type="entry name" value="Succ_CoA_lig"/>
    <property type="match status" value="1"/>
</dbReference>
<dbReference type="EMBL" id="PFBV01000005">
    <property type="protein sequence ID" value="PIT88065.1"/>
    <property type="molecule type" value="Genomic_DNA"/>
</dbReference>
<comment type="caution">
    <text evidence="5">The sequence shown here is derived from an EMBL/GenBank/DDBJ whole genome shotgun (WGS) entry which is preliminary data.</text>
</comment>
<dbReference type="InterPro" id="IPR051538">
    <property type="entry name" value="Acyl-CoA_Synth/Transferase"/>
</dbReference>
<dbReference type="AlphaFoldDB" id="A0A2M6W5S0"/>
<dbReference type="Pfam" id="PF13549">
    <property type="entry name" value="ATP-grasp_5"/>
    <property type="match status" value="1"/>
</dbReference>
<dbReference type="Pfam" id="PF13380">
    <property type="entry name" value="CoA_binding_2"/>
    <property type="match status" value="1"/>
</dbReference>
<dbReference type="SUPFAM" id="SSF52210">
    <property type="entry name" value="Succinyl-CoA synthetase domains"/>
    <property type="match status" value="2"/>
</dbReference>
<dbReference type="GO" id="GO:0043758">
    <property type="term" value="F:acetate-CoA ligase (ADP-forming) activity"/>
    <property type="evidence" value="ECO:0007669"/>
    <property type="project" value="InterPro"/>
</dbReference>
<keyword evidence="3" id="KW-0067">ATP-binding</keyword>
<organism evidence="5 6">
    <name type="scientific">Candidatus Magasanikbacteria bacterium CG10_big_fil_rev_8_21_14_0_10_36_32</name>
    <dbReference type="NCBI Taxonomy" id="1974646"/>
    <lineage>
        <taxon>Bacteria</taxon>
        <taxon>Candidatus Magasanikiibacteriota</taxon>
    </lineage>
</organism>
<name>A0A2M6W5S0_9BACT</name>
<accession>A0A2M6W5S0</accession>
<dbReference type="Gene3D" id="3.40.50.261">
    <property type="entry name" value="Succinyl-CoA synthetase domains"/>
    <property type="match status" value="2"/>
</dbReference>
<dbReference type="Pfam" id="PF19045">
    <property type="entry name" value="Ligase_CoA_2"/>
    <property type="match status" value="1"/>
</dbReference>
<keyword evidence="2" id="KW-0547">Nucleotide-binding</keyword>
<proteinExistence type="predicted"/>
<dbReference type="Gene3D" id="3.30.1490.20">
    <property type="entry name" value="ATP-grasp fold, A domain"/>
    <property type="match status" value="1"/>
</dbReference>
<evidence type="ECO:0000256" key="1">
    <source>
        <dbReference type="ARBA" id="ARBA00022598"/>
    </source>
</evidence>
<dbReference type="Proteomes" id="UP000231426">
    <property type="component" value="Unassembled WGS sequence"/>
</dbReference>
<dbReference type="Gene3D" id="3.30.470.20">
    <property type="entry name" value="ATP-grasp fold, B domain"/>
    <property type="match status" value="1"/>
</dbReference>
<keyword evidence="1" id="KW-0436">Ligase</keyword>
<dbReference type="SUPFAM" id="SSF56059">
    <property type="entry name" value="Glutathione synthetase ATP-binding domain-like"/>
    <property type="match status" value="1"/>
</dbReference>
<gene>
    <name evidence="5" type="ORF">COU29_03565</name>
</gene>
<evidence type="ECO:0000313" key="5">
    <source>
        <dbReference type="EMBL" id="PIT88065.1"/>
    </source>
</evidence>
<dbReference type="InterPro" id="IPR013815">
    <property type="entry name" value="ATP_grasp_subdomain_1"/>
</dbReference>
<dbReference type="PANTHER" id="PTHR43334">
    <property type="entry name" value="ACETATE--COA LIGASE [ADP-FORMING]"/>
    <property type="match status" value="1"/>
</dbReference>
<evidence type="ECO:0000313" key="6">
    <source>
        <dbReference type="Proteomes" id="UP000231426"/>
    </source>
</evidence>
<dbReference type="SMART" id="SM00881">
    <property type="entry name" value="CoA_binding"/>
    <property type="match status" value="1"/>
</dbReference>
<dbReference type="InterPro" id="IPR032875">
    <property type="entry name" value="Succ_CoA_lig_flav_dom"/>
</dbReference>
<sequence length="677" mass="72895">MNLDKLFNPRAVAVVGASDDKTKIGHTLMYNLLRGKKRKVYPINPAFKKVEHILCYPSVKNITSEIDLAVIAVKPEIVPAVLKDCGEKKIPFVIIITAGFKEVGAEGKKLEEEIKTIAAKYKISLVGPNCLGVMGVQSDLNATFAGDLPIKGKTAFISQSGAVGTAMLDWAKKEKIGFSKFVSIGNEAGLTENDFLKYFTDDSSVAAILMYLEGISDGQKFVKLAKKITAKKPLVILKAGKSARGSAAVASHTGSLAPSEKIFQSACRQAGAVYVESLEDMFNLAKMFEAGLLKPMTNLAILTNGGGPSVVMSDLIEASEHLSLAEISEPVKNQLRKVLPPTAAVGNPVDIIGDALSDRYEAALKILTEEKSINGIIVILTPQKMTDVKETAEVLVKYKNKKPIVPVFLGGEAIIPAEEVFKKNRMAYFHDLRPAQKALDALAVGVKKASADAPAKTKKDETVSVRQLDFEESNKLLYSVGLKTVGVFAKQKTDLKKALVGMKYPLAMKVVSEQVIHKSDAGGVQIQLADFAAVEKAWDVIVKNIKIKVPKAKIDGMVIQPMVSGKEVIIGMKRDASFGPVVLFGLGGIFTEVLKDASMRVLSVAEKEAMEMIDELKGSAILAGSRGEKSVDRKALVKIILAIAKLAENHPEIREIDLNPVMATSTGATLVDVRILT</sequence>
<dbReference type="InterPro" id="IPR036291">
    <property type="entry name" value="NAD(P)-bd_dom_sf"/>
</dbReference>
<dbReference type="PANTHER" id="PTHR43334:SF2">
    <property type="entry name" value="ACETATE--COA LIGASE [ADP-FORMING]"/>
    <property type="match status" value="1"/>
</dbReference>
<dbReference type="InterPro" id="IPR043938">
    <property type="entry name" value="Ligase_CoA_dom"/>
</dbReference>
<evidence type="ECO:0000256" key="3">
    <source>
        <dbReference type="ARBA" id="ARBA00022840"/>
    </source>
</evidence>
<evidence type="ECO:0000256" key="2">
    <source>
        <dbReference type="ARBA" id="ARBA00022741"/>
    </source>
</evidence>
<dbReference type="Gene3D" id="3.40.50.720">
    <property type="entry name" value="NAD(P)-binding Rossmann-like Domain"/>
    <property type="match status" value="1"/>
</dbReference>
<dbReference type="InterPro" id="IPR003781">
    <property type="entry name" value="CoA-bd"/>
</dbReference>
<protein>
    <recommendedName>
        <fullName evidence="4">CoA-binding domain-containing protein</fullName>
    </recommendedName>
</protein>
<evidence type="ECO:0000259" key="4">
    <source>
        <dbReference type="SMART" id="SM00881"/>
    </source>
</evidence>
<dbReference type="GO" id="GO:0005524">
    <property type="term" value="F:ATP binding"/>
    <property type="evidence" value="ECO:0007669"/>
    <property type="project" value="UniProtKB-KW"/>
</dbReference>
<dbReference type="InterPro" id="IPR016102">
    <property type="entry name" value="Succinyl-CoA_synth-like"/>
</dbReference>
<feature type="domain" description="CoA-binding" evidence="4">
    <location>
        <begin position="6"/>
        <end position="100"/>
    </location>
</feature>
<reference evidence="6" key="1">
    <citation type="submission" date="2017-09" db="EMBL/GenBank/DDBJ databases">
        <title>Depth-based differentiation of microbial function through sediment-hosted aquifers and enrichment of novel symbionts in the deep terrestrial subsurface.</title>
        <authorList>
            <person name="Probst A.J."/>
            <person name="Ladd B."/>
            <person name="Jarett J.K."/>
            <person name="Geller-Mcgrath D.E."/>
            <person name="Sieber C.M.K."/>
            <person name="Emerson J.B."/>
            <person name="Anantharaman K."/>
            <person name="Thomas B.C."/>
            <person name="Malmstrom R."/>
            <person name="Stieglmeier M."/>
            <person name="Klingl A."/>
            <person name="Woyke T."/>
            <person name="Ryan C.M."/>
            <person name="Banfield J.F."/>
        </authorList>
    </citation>
    <scope>NUCLEOTIDE SEQUENCE [LARGE SCALE GENOMIC DNA]</scope>
</reference>